<proteinExistence type="inferred from homology"/>
<feature type="transmembrane region" description="Helical" evidence="8">
    <location>
        <begin position="449"/>
        <end position="472"/>
    </location>
</feature>
<feature type="non-terminal residue" evidence="10">
    <location>
        <position position="917"/>
    </location>
</feature>
<dbReference type="EMBL" id="ML996688">
    <property type="protein sequence ID" value="KAF2404385.1"/>
    <property type="molecule type" value="Genomic_DNA"/>
</dbReference>
<feature type="region of interest" description="Disordered" evidence="7">
    <location>
        <begin position="681"/>
        <end position="775"/>
    </location>
</feature>
<evidence type="ECO:0000256" key="2">
    <source>
        <dbReference type="ARBA" id="ARBA00010642"/>
    </source>
</evidence>
<gene>
    <name evidence="10" type="ORF">EJ06DRAFT_469410</name>
</gene>
<sequence length="917" mass="100593">MTSFGQTSGKRRQERHGGRRAYSQAPGRLRNSTWSSVLLPLFLLALLSRTTEAVYVAFENCLDRKYLTLEPKPLQFVPYFVNAKFNNTDEKHNLNITIYGNVTGNNDAPYRAPSDPRWKNDNDTYGKIVGATKHHYTTLFTNVDVLTYSSWDAPASSFCNATRSDDDCPWGPLFDGNSSDPNTLHSFSVGHDFFGAYSFSTMSTTVRVKAGDDAATSIACISFSITPDIGGKLSAALTYIPVAILVLVAIATLIAATLSPWSSSDFFYWTSNYGRNDEILRLITPGFGDCLHYIQFIVLAGSLSLDYPGFFQPVVSHVSWSALMFNESFVSNGNGTRNLIDGMYIVNGTYGLERMSQLVGISEPQDIWAGMIIWMCVIIAIVVGGTQIGFATSWFHRMLSEKPQEDFRSKNLPLTLGHVVRVVFNYFLLPLVSLSMFQMVVAPHSSGAVVGMAVVLLVVVICSAAWIFRLIFTTRPRVHLFDHLPLLLAYGPLYNTYSDEAAPFAFIPVLLTFVRGIAIGAVQPSGIAQLVVLAVCEVVMILTLHAFRPFRSLTSMNAYHTFFSAIRLASVLLCVAFVPSLGVSEASRGWIGYVILLLHAIVLVFGFFLNAVQTIIEIFARRAGAGRDTQGGLSAVFGVRQLSKRNRKHGARSEAESQTEKSRSLSMGNRVTSLSASSVMMLNSPDQRGSGNFDHLERGSLASGTSPGTSTLGPPQSPFSFVPPGSSHRRPTLISKAMEPTDPFYRPPRTRKQTLESIPSASPPHAGQELPDSYFPIPQQPYAESVAEGSINNSISAAYMRDARGDSDSNLSEQRKFTDYAVRESDFVLGVGGRDSNFYYGVRGPALSSTPSRRRRTGPADPMNPVASATGWFKGLMGGKRKEKTKGFEVVRSTRMQLIPQDDDSPPIPQEPYTDSP</sequence>
<evidence type="ECO:0000256" key="6">
    <source>
        <dbReference type="ARBA" id="ARBA00023136"/>
    </source>
</evidence>
<keyword evidence="11" id="KW-1185">Reference proteome</keyword>
<dbReference type="InterPro" id="IPR010308">
    <property type="entry name" value="TRP_C"/>
</dbReference>
<dbReference type="PANTHER" id="PTHR31145:SF6">
    <property type="entry name" value="INTEGRAL MEMBRANE PROTEIN (AFU_ORTHOLOGUE AFUA_7G01610)"/>
    <property type="match status" value="1"/>
</dbReference>
<dbReference type="GO" id="GO:0055085">
    <property type="term" value="P:transmembrane transport"/>
    <property type="evidence" value="ECO:0007669"/>
    <property type="project" value="TreeGrafter"/>
</dbReference>
<feature type="transmembrane region" description="Helical" evidence="8">
    <location>
        <begin position="367"/>
        <end position="395"/>
    </location>
</feature>
<feature type="domain" description="ML-like" evidence="9">
    <location>
        <begin position="51"/>
        <end position="232"/>
    </location>
</feature>
<evidence type="ECO:0000256" key="5">
    <source>
        <dbReference type="ARBA" id="ARBA00022989"/>
    </source>
</evidence>
<dbReference type="Proteomes" id="UP000799640">
    <property type="component" value="Unassembled WGS sequence"/>
</dbReference>
<keyword evidence="3 8" id="KW-0812">Transmembrane</keyword>
<organism evidence="10 11">
    <name type="scientific">Trichodelitschia bisporula</name>
    <dbReference type="NCBI Taxonomy" id="703511"/>
    <lineage>
        <taxon>Eukaryota</taxon>
        <taxon>Fungi</taxon>
        <taxon>Dikarya</taxon>
        <taxon>Ascomycota</taxon>
        <taxon>Pezizomycotina</taxon>
        <taxon>Dothideomycetes</taxon>
        <taxon>Dothideomycetes incertae sedis</taxon>
        <taxon>Phaeotrichales</taxon>
        <taxon>Phaeotrichaceae</taxon>
        <taxon>Trichodelitschia</taxon>
    </lineage>
</organism>
<feature type="transmembrane region" description="Helical" evidence="8">
    <location>
        <begin position="236"/>
        <end position="258"/>
    </location>
</feature>
<dbReference type="Pfam" id="PF06011">
    <property type="entry name" value="TRP"/>
    <property type="match status" value="1"/>
</dbReference>
<dbReference type="OrthoDB" id="5312224at2759"/>
<feature type="region of interest" description="Disordered" evidence="7">
    <location>
        <begin position="644"/>
        <end position="668"/>
    </location>
</feature>
<evidence type="ECO:0000259" key="9">
    <source>
        <dbReference type="SMART" id="SM01320"/>
    </source>
</evidence>
<dbReference type="Pfam" id="PF14558">
    <property type="entry name" value="TRP_N"/>
    <property type="match status" value="1"/>
</dbReference>
<dbReference type="InterPro" id="IPR032800">
    <property type="entry name" value="TRP_N"/>
</dbReference>
<accession>A0A6G1I8R9</accession>
<evidence type="ECO:0000256" key="3">
    <source>
        <dbReference type="ARBA" id="ARBA00022692"/>
    </source>
</evidence>
<name>A0A6G1I8R9_9PEZI</name>
<protein>
    <recommendedName>
        <fullName evidence="9">ML-like domain-containing protein</fullName>
    </recommendedName>
</protein>
<feature type="region of interest" description="Disordered" evidence="7">
    <location>
        <begin position="1"/>
        <end position="25"/>
    </location>
</feature>
<evidence type="ECO:0000256" key="4">
    <source>
        <dbReference type="ARBA" id="ARBA00022729"/>
    </source>
</evidence>
<dbReference type="InterPro" id="IPR040241">
    <property type="entry name" value="TRP_Flc/Pkd2-like"/>
</dbReference>
<feature type="transmembrane region" description="Helical" evidence="8">
    <location>
        <begin position="559"/>
        <end position="578"/>
    </location>
</feature>
<dbReference type="AlphaFoldDB" id="A0A6G1I8R9"/>
<evidence type="ECO:0000313" key="10">
    <source>
        <dbReference type="EMBL" id="KAF2404385.1"/>
    </source>
</evidence>
<feature type="compositionally biased region" description="Basic residues" evidence="7">
    <location>
        <begin position="9"/>
        <end position="19"/>
    </location>
</feature>
<feature type="transmembrane region" description="Helical" evidence="8">
    <location>
        <begin position="527"/>
        <end position="547"/>
    </location>
</feature>
<keyword evidence="5 8" id="KW-1133">Transmembrane helix</keyword>
<evidence type="ECO:0000313" key="11">
    <source>
        <dbReference type="Proteomes" id="UP000799640"/>
    </source>
</evidence>
<keyword evidence="4" id="KW-0732">Signal</keyword>
<reference evidence="10" key="1">
    <citation type="journal article" date="2020" name="Stud. Mycol.">
        <title>101 Dothideomycetes genomes: a test case for predicting lifestyles and emergence of pathogens.</title>
        <authorList>
            <person name="Haridas S."/>
            <person name="Albert R."/>
            <person name="Binder M."/>
            <person name="Bloem J."/>
            <person name="Labutti K."/>
            <person name="Salamov A."/>
            <person name="Andreopoulos B."/>
            <person name="Baker S."/>
            <person name="Barry K."/>
            <person name="Bills G."/>
            <person name="Bluhm B."/>
            <person name="Cannon C."/>
            <person name="Castanera R."/>
            <person name="Culley D."/>
            <person name="Daum C."/>
            <person name="Ezra D."/>
            <person name="Gonzalez J."/>
            <person name="Henrissat B."/>
            <person name="Kuo A."/>
            <person name="Liang C."/>
            <person name="Lipzen A."/>
            <person name="Lutzoni F."/>
            <person name="Magnuson J."/>
            <person name="Mondo S."/>
            <person name="Nolan M."/>
            <person name="Ohm R."/>
            <person name="Pangilinan J."/>
            <person name="Park H.-J."/>
            <person name="Ramirez L."/>
            <person name="Alfaro M."/>
            <person name="Sun H."/>
            <person name="Tritt A."/>
            <person name="Yoshinaga Y."/>
            <person name="Zwiers L.-H."/>
            <person name="Turgeon B."/>
            <person name="Goodwin S."/>
            <person name="Spatafora J."/>
            <person name="Crous P."/>
            <person name="Grigoriev I."/>
        </authorList>
    </citation>
    <scope>NUCLEOTIDE SEQUENCE</scope>
    <source>
        <strain evidence="10">CBS 262.69</strain>
    </source>
</reference>
<feature type="transmembrane region" description="Helical" evidence="8">
    <location>
        <begin position="590"/>
        <end position="612"/>
    </location>
</feature>
<feature type="transmembrane region" description="Helical" evidence="8">
    <location>
        <begin position="279"/>
        <end position="303"/>
    </location>
</feature>
<comment type="subcellular location">
    <subcellularLocation>
        <location evidence="1">Membrane</location>
        <topology evidence="1">Multi-pass membrane protein</topology>
    </subcellularLocation>
</comment>
<feature type="region of interest" description="Disordered" evidence="7">
    <location>
        <begin position="845"/>
        <end position="917"/>
    </location>
</feature>
<dbReference type="SMART" id="SM01320">
    <property type="entry name" value="TRP_N"/>
    <property type="match status" value="1"/>
</dbReference>
<evidence type="ECO:0000256" key="1">
    <source>
        <dbReference type="ARBA" id="ARBA00004141"/>
    </source>
</evidence>
<evidence type="ECO:0000256" key="8">
    <source>
        <dbReference type="SAM" id="Phobius"/>
    </source>
</evidence>
<feature type="transmembrane region" description="Helical" evidence="8">
    <location>
        <begin position="416"/>
        <end position="437"/>
    </location>
</feature>
<feature type="compositionally biased region" description="Basic and acidic residues" evidence="7">
    <location>
        <begin position="651"/>
        <end position="663"/>
    </location>
</feature>
<comment type="similarity">
    <text evidence="2">Belongs to the transient receptor potential (TRP) ion channel family.</text>
</comment>
<feature type="compositionally biased region" description="Polar residues" evidence="7">
    <location>
        <begin position="702"/>
        <end position="714"/>
    </location>
</feature>
<feature type="compositionally biased region" description="Polar residues" evidence="7">
    <location>
        <begin position="681"/>
        <end position="690"/>
    </location>
</feature>
<dbReference type="PANTHER" id="PTHR31145">
    <property type="entry name" value="INTEGRAL MEMBRANE PROTEIN (AFU_ORTHOLOGUE AFUA_7G01610)"/>
    <property type="match status" value="1"/>
</dbReference>
<keyword evidence="6 8" id="KW-0472">Membrane</keyword>
<evidence type="ECO:0000256" key="7">
    <source>
        <dbReference type="SAM" id="MobiDB-lite"/>
    </source>
</evidence>
<dbReference type="GO" id="GO:0016020">
    <property type="term" value="C:membrane"/>
    <property type="evidence" value="ECO:0007669"/>
    <property type="project" value="UniProtKB-SubCell"/>
</dbReference>